<organism evidence="2 3">
    <name type="scientific">Niveibacterium microcysteis</name>
    <dbReference type="NCBI Taxonomy" id="2811415"/>
    <lineage>
        <taxon>Bacteria</taxon>
        <taxon>Pseudomonadati</taxon>
        <taxon>Pseudomonadota</taxon>
        <taxon>Betaproteobacteria</taxon>
        <taxon>Rhodocyclales</taxon>
        <taxon>Rhodocyclaceae</taxon>
        <taxon>Niveibacterium</taxon>
    </lineage>
</organism>
<dbReference type="Proteomes" id="UP000663570">
    <property type="component" value="Chromosome"/>
</dbReference>
<keyword evidence="3" id="KW-1185">Reference proteome</keyword>
<feature type="signal peptide" evidence="1">
    <location>
        <begin position="1"/>
        <end position="22"/>
    </location>
</feature>
<evidence type="ECO:0000256" key="1">
    <source>
        <dbReference type="SAM" id="SignalP"/>
    </source>
</evidence>
<sequence length="144" mass="15931">MRTIFRYALCAVLALIAGTAMSQDKQYKEGPVVEQSFIKIKPGKFSDYVAYLAGPYKALMEARKKAGLITSYAVYSFAARNPSEPDMILSTTYPNWAALDRVAEDEAVSAKVMGTMKQMEQAGADRGVMREVLGSQMMQELILK</sequence>
<evidence type="ECO:0000313" key="2">
    <source>
        <dbReference type="EMBL" id="QSI77094.1"/>
    </source>
</evidence>
<evidence type="ECO:0000313" key="3">
    <source>
        <dbReference type="Proteomes" id="UP000663570"/>
    </source>
</evidence>
<feature type="chain" id="PRO_5045541002" description="NIPSNAP protein" evidence="1">
    <location>
        <begin position="23"/>
        <end position="144"/>
    </location>
</feature>
<evidence type="ECO:0008006" key="4">
    <source>
        <dbReference type="Google" id="ProtNLM"/>
    </source>
</evidence>
<protein>
    <recommendedName>
        <fullName evidence="4">NIPSNAP protein</fullName>
    </recommendedName>
</protein>
<accession>A0ABX7M5Q6</accession>
<name>A0ABX7M5Q6_9RHOO</name>
<dbReference type="EMBL" id="CP071060">
    <property type="protein sequence ID" value="QSI77094.1"/>
    <property type="molecule type" value="Genomic_DNA"/>
</dbReference>
<proteinExistence type="predicted"/>
<dbReference type="RefSeq" id="WP_206254640.1">
    <property type="nucleotide sequence ID" value="NZ_CP071060.1"/>
</dbReference>
<gene>
    <name evidence="2" type="ORF">JY500_00130</name>
</gene>
<reference evidence="2 3" key="1">
    <citation type="submission" date="2021-02" db="EMBL/GenBank/DDBJ databases">
        <title>Niveibacterium changnyeongensis HC41.</title>
        <authorList>
            <person name="Kang M."/>
        </authorList>
    </citation>
    <scope>NUCLEOTIDE SEQUENCE [LARGE SCALE GENOMIC DNA]</scope>
    <source>
        <strain evidence="2 3">HC41</strain>
    </source>
</reference>
<keyword evidence="1" id="KW-0732">Signal</keyword>